<evidence type="ECO:0000256" key="1">
    <source>
        <dbReference type="SAM" id="MobiDB-lite"/>
    </source>
</evidence>
<feature type="compositionally biased region" description="Basic and acidic residues" evidence="1">
    <location>
        <begin position="681"/>
        <end position="698"/>
    </location>
</feature>
<dbReference type="InParanoid" id="A0A1Y2C745"/>
<dbReference type="InterPro" id="IPR030125">
    <property type="entry name" value="SPIN90/Ldb17"/>
</dbReference>
<dbReference type="AlphaFoldDB" id="A0A1Y2C745"/>
<sequence>MEFGAEYTFSNPDQFWSELEDLISLSPMSSLAELDYALRNYIAFASHFMDEYLSTPTSLDTALLALLSSPLFTSHVDRQTSNIISTITPTATSSSLFISLMLILHLGMSNPLASSSSLLHADSQGAMGNNKVFRAMRGKWNEVVPVLMKWVWDADVVQEVVSTGAEGGNGSASGQQQQHVRGKGEMMPAEGWEERVGTSATAVLYEVCRVQRLNADELSLFTYPFISHLFSLVERTREHEDETFNYTLIKLIIALNEQFMVAALPPPGTGGGGDGGGGTLPPPILPTVKHGKHARRKEEQEHERGTNLVLEVLKAKEGESKTFGENIIFILNRANGSPDSLCVSLLILKILYLLFTTSGTQEYFYTNDLCVLVDVFIRELCDLGEESEGLKHTYLRVLHPLLLNTQLRHHPYKRPQLRRVLLSLISSSHYRECDPTTRRLVERNLRGSWCEGLNDESLGEGERRATERKGSGGMGVGWSSGMGGRGLMASKEATGSTLSVDAIAQAQDVGKVRRRGSATSTSTSFSEGVLSGGFGGPVERTISGSSSTGTTGSPLSNSMILEPVLEGQPALTLSTASSSNKDLPLPPTLTESPPTTPSSLSSSIELPRRRRPPPPPSPNPGPSRPRTPSLTPAHLATTYANGSAAAQTIQPGGPPSGTGRRQAPAPPVAGEGCGRRAANSAREREVQRGLEEEMERRLRGLQVE</sequence>
<feature type="region of interest" description="Disordered" evidence="1">
    <location>
        <begin position="508"/>
        <end position="557"/>
    </location>
</feature>
<feature type="region of interest" description="Disordered" evidence="1">
    <location>
        <begin position="456"/>
        <end position="489"/>
    </location>
</feature>
<dbReference type="STRING" id="106004.A0A1Y2C745"/>
<gene>
    <name evidence="3" type="ORF">BCR35DRAFT_356384</name>
</gene>
<comment type="caution">
    <text evidence="3">The sequence shown here is derived from an EMBL/GenBank/DDBJ whole genome shotgun (WGS) entry which is preliminary data.</text>
</comment>
<dbReference type="Pfam" id="PF09431">
    <property type="entry name" value="SPIN90_LRD"/>
    <property type="match status" value="1"/>
</dbReference>
<dbReference type="GO" id="GO:0071933">
    <property type="term" value="F:Arp2/3 complex binding"/>
    <property type="evidence" value="ECO:0007669"/>
    <property type="project" value="TreeGrafter"/>
</dbReference>
<feature type="domain" description="SPIN90/Ldb17 leucine-rich" evidence="2">
    <location>
        <begin position="241"/>
        <end position="416"/>
    </location>
</feature>
<evidence type="ECO:0000259" key="2">
    <source>
        <dbReference type="Pfam" id="PF09431"/>
    </source>
</evidence>
<evidence type="ECO:0000313" key="4">
    <source>
        <dbReference type="Proteomes" id="UP000193467"/>
    </source>
</evidence>
<reference evidence="3 4" key="1">
    <citation type="submission" date="2016-07" db="EMBL/GenBank/DDBJ databases">
        <title>Pervasive Adenine N6-methylation of Active Genes in Fungi.</title>
        <authorList>
            <consortium name="DOE Joint Genome Institute"/>
            <person name="Mondo S.J."/>
            <person name="Dannebaum R.O."/>
            <person name="Kuo R.C."/>
            <person name="Labutti K."/>
            <person name="Haridas S."/>
            <person name="Kuo A."/>
            <person name="Salamov A."/>
            <person name="Ahrendt S.R."/>
            <person name="Lipzen A."/>
            <person name="Sullivan W."/>
            <person name="Andreopoulos W.B."/>
            <person name="Clum A."/>
            <person name="Lindquist E."/>
            <person name="Daum C."/>
            <person name="Ramamoorthy G.K."/>
            <person name="Gryganskyi A."/>
            <person name="Culley D."/>
            <person name="Magnuson J.K."/>
            <person name="James T.Y."/>
            <person name="O'Malley M.A."/>
            <person name="Stajich J.E."/>
            <person name="Spatafora J.W."/>
            <person name="Visel A."/>
            <person name="Grigoriev I.V."/>
        </authorList>
    </citation>
    <scope>NUCLEOTIDE SEQUENCE [LARGE SCALE GENOMIC DNA]</scope>
    <source>
        <strain evidence="3 4">62-1032</strain>
    </source>
</reference>
<evidence type="ECO:0000313" key="3">
    <source>
        <dbReference type="EMBL" id="ORY42714.1"/>
    </source>
</evidence>
<feature type="region of interest" description="Disordered" evidence="1">
    <location>
        <begin position="574"/>
        <end position="704"/>
    </location>
</feature>
<keyword evidence="4" id="KW-1185">Reference proteome</keyword>
<protein>
    <recommendedName>
        <fullName evidence="2">SPIN90/Ldb17 leucine-rich domain-containing protein</fullName>
    </recommendedName>
</protein>
<dbReference type="Proteomes" id="UP000193467">
    <property type="component" value="Unassembled WGS sequence"/>
</dbReference>
<dbReference type="EMBL" id="MCGR01000131">
    <property type="protein sequence ID" value="ORY42714.1"/>
    <property type="molecule type" value="Genomic_DNA"/>
</dbReference>
<dbReference type="InterPro" id="IPR018556">
    <property type="entry name" value="SPIN90/Ldb17_LRD"/>
</dbReference>
<feature type="compositionally biased region" description="Gly residues" evidence="1">
    <location>
        <begin position="471"/>
        <end position="486"/>
    </location>
</feature>
<organism evidence="3 4">
    <name type="scientific">Leucosporidium creatinivorum</name>
    <dbReference type="NCBI Taxonomy" id="106004"/>
    <lineage>
        <taxon>Eukaryota</taxon>
        <taxon>Fungi</taxon>
        <taxon>Dikarya</taxon>
        <taxon>Basidiomycota</taxon>
        <taxon>Pucciniomycotina</taxon>
        <taxon>Microbotryomycetes</taxon>
        <taxon>Leucosporidiales</taxon>
        <taxon>Leucosporidium</taxon>
    </lineage>
</organism>
<proteinExistence type="predicted"/>
<dbReference type="GO" id="GO:0000147">
    <property type="term" value="P:actin cortical patch assembly"/>
    <property type="evidence" value="ECO:0007669"/>
    <property type="project" value="TreeGrafter"/>
</dbReference>
<dbReference type="PANTHER" id="PTHR13357">
    <property type="entry name" value="SH3 ADAPTER PROTEIN SPIN90 NCK INTERACTING PROTEIN WITH SH3 DOMAIN"/>
    <property type="match status" value="1"/>
</dbReference>
<dbReference type="PANTHER" id="PTHR13357:SF1">
    <property type="entry name" value="NCK-INTERACTING PROTEIN WITH SH3 DOMAIN"/>
    <property type="match status" value="1"/>
</dbReference>
<feature type="compositionally biased region" description="Low complexity" evidence="1">
    <location>
        <begin position="517"/>
        <end position="526"/>
    </location>
</feature>
<accession>A0A1Y2C745</accession>
<dbReference type="OrthoDB" id="445362at2759"/>
<dbReference type="GO" id="GO:0051666">
    <property type="term" value="P:actin cortical patch localization"/>
    <property type="evidence" value="ECO:0007669"/>
    <property type="project" value="TreeGrafter"/>
</dbReference>
<feature type="compositionally biased region" description="Low complexity" evidence="1">
    <location>
        <begin position="543"/>
        <end position="553"/>
    </location>
</feature>
<feature type="compositionally biased region" description="Low complexity" evidence="1">
    <location>
        <begin position="588"/>
        <end position="605"/>
    </location>
</feature>
<feature type="compositionally biased region" description="Basic and acidic residues" evidence="1">
    <location>
        <begin position="460"/>
        <end position="470"/>
    </location>
</feature>
<feature type="compositionally biased region" description="Pro residues" evidence="1">
    <location>
        <begin position="613"/>
        <end position="625"/>
    </location>
</feature>
<feature type="compositionally biased region" description="Polar residues" evidence="1">
    <location>
        <begin position="638"/>
        <end position="650"/>
    </location>
</feature>
<dbReference type="GO" id="GO:0030479">
    <property type="term" value="C:actin cortical patch"/>
    <property type="evidence" value="ECO:0007669"/>
    <property type="project" value="TreeGrafter"/>
</dbReference>
<name>A0A1Y2C745_9BASI</name>
<dbReference type="GO" id="GO:0006897">
    <property type="term" value="P:endocytosis"/>
    <property type="evidence" value="ECO:0007669"/>
    <property type="project" value="TreeGrafter"/>
</dbReference>